<sequence>MFEEVCEGIKKVDDCLQKDTKSTGDSSEKIVYLDYCPKKNGENRQCDTNHERISAGVLWLLSTFEHISNGEFSENEKGQLAEYAILLLSSKVHQILNGENATLKEFYTKNIKDSEDNEMFKDQIDDKMKSMTIDIKDISKFYEALKILCNVYNENEEQNIDCTKCSQNSEEFLKIFKELNDNSNIAKDSLYNQIWTNLSTEYNNFKKYCAENYSDCSNLRDLSSIKASKNSMESPEPSHGQDKAESPTQGSEGLSVQSTILSSEDISSGSSVASKLIPALLVFAIPVFLGIAYKYSLFGIDKRFQRKQLREKLKKQRRK</sequence>
<evidence type="ECO:0000313" key="3">
    <source>
        <dbReference type="EMBL" id="SCL94435.1"/>
    </source>
</evidence>
<feature type="region of interest" description="Disordered" evidence="1">
    <location>
        <begin position="228"/>
        <end position="254"/>
    </location>
</feature>
<dbReference type="InterPro" id="IPR006477">
    <property type="entry name" value="Yir_bir_cir"/>
</dbReference>
<dbReference type="EMBL" id="FMIO01000449">
    <property type="protein sequence ID" value="SCL94435.1"/>
    <property type="molecule type" value="Genomic_DNA"/>
</dbReference>
<dbReference type="AlphaFoldDB" id="A0A1D3LA67"/>
<keyword evidence="2" id="KW-1133">Transmembrane helix</keyword>
<dbReference type="NCBIfam" id="TIGR01590">
    <property type="entry name" value="yir-bir-cir_Pla"/>
    <property type="match status" value="1"/>
</dbReference>
<dbReference type="Proteomes" id="UP000195879">
    <property type="component" value="Unassembled WGS sequence"/>
</dbReference>
<organism evidence="3 4">
    <name type="scientific">Plasmodium chabaudi adami</name>
    <dbReference type="NCBI Taxonomy" id="5826"/>
    <lineage>
        <taxon>Eukaryota</taxon>
        <taxon>Sar</taxon>
        <taxon>Alveolata</taxon>
        <taxon>Apicomplexa</taxon>
        <taxon>Aconoidasida</taxon>
        <taxon>Haemosporida</taxon>
        <taxon>Plasmodiidae</taxon>
        <taxon>Plasmodium</taxon>
        <taxon>Plasmodium (Vinckeia)</taxon>
    </lineage>
</organism>
<evidence type="ECO:0000256" key="2">
    <source>
        <dbReference type="SAM" id="Phobius"/>
    </source>
</evidence>
<evidence type="ECO:0000313" key="4">
    <source>
        <dbReference type="Proteomes" id="UP000195879"/>
    </source>
</evidence>
<keyword evidence="2" id="KW-0812">Transmembrane</keyword>
<keyword evidence="2" id="KW-0472">Membrane</keyword>
<name>A0A1D3LA67_PLACE</name>
<proteinExistence type="predicted"/>
<evidence type="ECO:0000256" key="1">
    <source>
        <dbReference type="SAM" id="MobiDB-lite"/>
    </source>
</evidence>
<gene>
    <name evidence="3" type="ORF">PCHDK_000537200</name>
</gene>
<protein>
    <submittedName>
        <fullName evidence="3">Plasmodium variant antigen protein Cir/Yir/Bir, putative</fullName>
    </submittedName>
</protein>
<reference evidence="3 4" key="1">
    <citation type="submission" date="2016-08" db="EMBL/GenBank/DDBJ databases">
        <authorList>
            <consortium name="Pathogen Informatics"/>
        </authorList>
    </citation>
    <scope>NUCLEOTIDE SEQUENCE [LARGE SCALE GENOMIC DNA]</scope>
    <source>
        <strain evidence="3 4">DK</strain>
    </source>
</reference>
<feature type="transmembrane region" description="Helical" evidence="2">
    <location>
        <begin position="276"/>
        <end position="297"/>
    </location>
</feature>
<dbReference type="Pfam" id="PF06022">
    <property type="entry name" value="Cir_Bir_Yir"/>
    <property type="match status" value="1"/>
</dbReference>
<accession>A0A1D3LA67</accession>